<feature type="transmembrane region" description="Helical" evidence="2">
    <location>
        <begin position="149"/>
        <end position="173"/>
    </location>
</feature>
<evidence type="ECO:0000313" key="3">
    <source>
        <dbReference type="EMBL" id="KAG7098323.1"/>
    </source>
</evidence>
<feature type="transmembrane region" description="Helical" evidence="2">
    <location>
        <begin position="20"/>
        <end position="45"/>
    </location>
</feature>
<keyword evidence="4" id="KW-1185">Reference proteome</keyword>
<accession>A0A9P8AEA8</accession>
<dbReference type="GeneID" id="66069360"/>
<protein>
    <submittedName>
        <fullName evidence="3">Uncharacterized protein</fullName>
    </submittedName>
</protein>
<feature type="transmembrane region" description="Helical" evidence="2">
    <location>
        <begin position="57"/>
        <end position="77"/>
    </location>
</feature>
<keyword evidence="2" id="KW-0812">Transmembrane</keyword>
<feature type="region of interest" description="Disordered" evidence="1">
    <location>
        <begin position="297"/>
        <end position="351"/>
    </location>
</feature>
<feature type="transmembrane region" description="Helical" evidence="2">
    <location>
        <begin position="119"/>
        <end position="137"/>
    </location>
</feature>
<evidence type="ECO:0000256" key="2">
    <source>
        <dbReference type="SAM" id="Phobius"/>
    </source>
</evidence>
<organism evidence="3 4">
    <name type="scientific">Marasmius oreades</name>
    <name type="common">fairy-ring Marasmius</name>
    <dbReference type="NCBI Taxonomy" id="181124"/>
    <lineage>
        <taxon>Eukaryota</taxon>
        <taxon>Fungi</taxon>
        <taxon>Dikarya</taxon>
        <taxon>Basidiomycota</taxon>
        <taxon>Agaricomycotina</taxon>
        <taxon>Agaricomycetes</taxon>
        <taxon>Agaricomycetidae</taxon>
        <taxon>Agaricales</taxon>
        <taxon>Marasmiineae</taxon>
        <taxon>Marasmiaceae</taxon>
        <taxon>Marasmius</taxon>
    </lineage>
</organism>
<comment type="caution">
    <text evidence="3">The sequence shown here is derived from an EMBL/GenBank/DDBJ whole genome shotgun (WGS) entry which is preliminary data.</text>
</comment>
<dbReference type="AlphaFoldDB" id="A0A9P8AEA8"/>
<name>A0A9P8AEA8_9AGAR</name>
<sequence>MVNISANAVDFTASYIVIRPVATLSVMFFVYGFYTLLFIIYIRLLRHPRYRRGENRSTYYLWSNLVLFVLATVIVVLQTQRTLREALIDFHVVKTGDVESHLVKFKTGSDMLHQALTSVSFYITIVSNIVADAILIHRCYTIWQKRKRILIPLSISVFIVSVLGFTSMIMTTVGGQKNRNPKVAKDGSLVQTVYFGLDAAVNFAISLLTGAPYQVWSVSREVGDLMGASSIKKTYQRVIAIILESGILYPTIIVLHLVFRNTFAKGGTPINLFPLLTLVAGIAPTLIVVRAGLASESKDPAGSSALRFTGINTRSERDTIETENEHASSSSTRTESRFSSKQCEVLGKEQV</sequence>
<proteinExistence type="predicted"/>
<feature type="transmembrane region" description="Helical" evidence="2">
    <location>
        <begin position="193"/>
        <end position="216"/>
    </location>
</feature>
<dbReference type="KEGG" id="more:E1B28_000284"/>
<reference evidence="3" key="1">
    <citation type="journal article" date="2021" name="Genome Biol. Evol.">
        <title>The assembled and annotated genome of the fairy-ring fungus Marasmius oreades.</title>
        <authorList>
            <person name="Hiltunen M."/>
            <person name="Ament-Velasquez S.L."/>
            <person name="Johannesson H."/>
        </authorList>
    </citation>
    <scope>NUCLEOTIDE SEQUENCE</scope>
    <source>
        <strain evidence="3">03SP1</strain>
    </source>
</reference>
<dbReference type="EMBL" id="CM032181">
    <property type="protein sequence ID" value="KAG7098323.1"/>
    <property type="molecule type" value="Genomic_DNA"/>
</dbReference>
<keyword evidence="2" id="KW-1133">Transmembrane helix</keyword>
<dbReference type="RefSeq" id="XP_043014793.1">
    <property type="nucleotide sequence ID" value="XM_043146093.1"/>
</dbReference>
<dbReference type="Proteomes" id="UP001049176">
    <property type="component" value="Chromosome 1"/>
</dbReference>
<feature type="transmembrane region" description="Helical" evidence="2">
    <location>
        <begin position="271"/>
        <end position="289"/>
    </location>
</feature>
<gene>
    <name evidence="3" type="ORF">E1B28_000284</name>
</gene>
<evidence type="ECO:0000256" key="1">
    <source>
        <dbReference type="SAM" id="MobiDB-lite"/>
    </source>
</evidence>
<keyword evidence="2" id="KW-0472">Membrane</keyword>
<feature type="compositionally biased region" description="Basic and acidic residues" evidence="1">
    <location>
        <begin position="314"/>
        <end position="326"/>
    </location>
</feature>
<feature type="transmembrane region" description="Helical" evidence="2">
    <location>
        <begin position="237"/>
        <end position="259"/>
    </location>
</feature>
<evidence type="ECO:0000313" key="4">
    <source>
        <dbReference type="Proteomes" id="UP001049176"/>
    </source>
</evidence>
<dbReference type="OrthoDB" id="3226582at2759"/>
<feature type="compositionally biased region" description="Low complexity" evidence="1">
    <location>
        <begin position="328"/>
        <end position="340"/>
    </location>
</feature>